<name>S5DQ58_9ACTN</name>
<evidence type="ECO:0000259" key="1">
    <source>
        <dbReference type="Pfam" id="PF13200"/>
    </source>
</evidence>
<dbReference type="SUPFAM" id="SSF51445">
    <property type="entry name" value="(Trans)glycosidases"/>
    <property type="match status" value="1"/>
</dbReference>
<accession>S5DQ58</accession>
<proteinExistence type="predicted"/>
<dbReference type="InterPro" id="IPR025275">
    <property type="entry name" value="DUF4015"/>
</dbReference>
<dbReference type="InterPro" id="IPR017853">
    <property type="entry name" value="GH"/>
</dbReference>
<reference evidence="2" key="1">
    <citation type="journal article" date="2013" name="Sci. Rep.">
        <title>Metagenomics uncovers a new group of low GC and ultra-small marine Actinobacteria.</title>
        <authorList>
            <person name="Ghai R."/>
            <person name="Mizuno C.M."/>
            <person name="Picazo A."/>
            <person name="Camacho A."/>
            <person name="Rodriguez-Valera F."/>
        </authorList>
    </citation>
    <scope>NUCLEOTIDE SEQUENCE</scope>
</reference>
<dbReference type="AlphaFoldDB" id="S5DQ58"/>
<dbReference type="Gene3D" id="3.20.20.80">
    <property type="entry name" value="Glycosidases"/>
    <property type="match status" value="1"/>
</dbReference>
<sequence>MIMNRVFFLILFISLLVIPLSINNVNSEGISYFELITEIGAGLIKDSEPVKEAEIIISEEQKAQIRKNLNSVINSQNGFFNQYESSQIETLKGVNAFIAKHRWETFSETNNGIKGIYLSGYHLLREEKINPIKEIVNNTIVNTIVLDVKTDNGHLMYDSQIESVEELNNERIKYDSTTLKYLKEELNIYLIGRVVAFQDPIFSRKYSESAIIDSRTNTPYSQDGQYFLDPSDENSKDYVLNIALEACLLGFDEIQFDYIRYPDTSYQGLVYDEESNFENRTKNIDSFLLNATNALHDIGCLASADIFGYVLNAKNDNGIGQYLETIVNTVDFISPMVYPSHYSRGSFGYNYPNNHPYEVVTASLNQGLLRGVDQKQLRPFLQGFWHSSKDVALNIKAAEDKGLDWIIWNNSSVYQEDFFTKIES</sequence>
<organism evidence="2">
    <name type="scientific">Candidatus Actinomarina minuta</name>
    <dbReference type="NCBI Taxonomy" id="1389454"/>
    <lineage>
        <taxon>Bacteria</taxon>
        <taxon>Bacillati</taxon>
        <taxon>Actinomycetota</taxon>
        <taxon>Actinomycetes</taxon>
        <taxon>Candidatus Actinomarinidae</taxon>
        <taxon>Candidatus Actinomarinales</taxon>
        <taxon>Candidatus Actinomarineae</taxon>
        <taxon>Candidatus Actinomarinaceae</taxon>
        <taxon>Candidatus Actinomarina</taxon>
    </lineage>
</organism>
<dbReference type="EMBL" id="KC811117">
    <property type="protein sequence ID" value="AGQ18970.1"/>
    <property type="molecule type" value="Genomic_DNA"/>
</dbReference>
<evidence type="ECO:0000313" key="2">
    <source>
        <dbReference type="EMBL" id="AGQ18970.1"/>
    </source>
</evidence>
<feature type="domain" description="DUF4015" evidence="1">
    <location>
        <begin position="115"/>
        <end position="414"/>
    </location>
</feature>
<protein>
    <submittedName>
        <fullName evidence="2">MedDCM-OCT-S29-C46-cds30</fullName>
    </submittedName>
</protein>
<dbReference type="Pfam" id="PF13200">
    <property type="entry name" value="DUF4015"/>
    <property type="match status" value="1"/>
</dbReference>